<dbReference type="PANTHER" id="PTHR22730:SF1">
    <property type="entry name" value="PROMININ-LIKE PROTEIN"/>
    <property type="match status" value="1"/>
</dbReference>
<dbReference type="Pfam" id="PF05478">
    <property type="entry name" value="Prominin"/>
    <property type="match status" value="1"/>
</dbReference>
<dbReference type="GO" id="GO:0016020">
    <property type="term" value="C:membrane"/>
    <property type="evidence" value="ECO:0007669"/>
    <property type="project" value="UniProtKB-SubCell"/>
</dbReference>
<proteinExistence type="inferred from homology"/>
<evidence type="ECO:0000256" key="2">
    <source>
        <dbReference type="ARBA" id="ARBA00006058"/>
    </source>
</evidence>
<dbReference type="eggNOG" id="KOG4331">
    <property type="taxonomic scope" value="Eukaryota"/>
</dbReference>
<dbReference type="InterPro" id="IPR008795">
    <property type="entry name" value="Prominin"/>
</dbReference>
<comment type="caution">
    <text evidence="8">The sequence shown here is derived from an EMBL/GenBank/DDBJ whole genome shotgun (WGS) entry which is preliminary data.</text>
</comment>
<evidence type="ECO:0000313" key="9">
    <source>
        <dbReference type="Proteomes" id="UP000007151"/>
    </source>
</evidence>
<evidence type="ECO:0000256" key="6">
    <source>
        <dbReference type="ARBA" id="ARBA00023180"/>
    </source>
</evidence>
<keyword evidence="5 7" id="KW-0472">Membrane</keyword>
<evidence type="ECO:0000256" key="7">
    <source>
        <dbReference type="SAM" id="Phobius"/>
    </source>
</evidence>
<organism evidence="8 9">
    <name type="scientific">Danaus plexippus plexippus</name>
    <dbReference type="NCBI Taxonomy" id="278856"/>
    <lineage>
        <taxon>Eukaryota</taxon>
        <taxon>Metazoa</taxon>
        <taxon>Ecdysozoa</taxon>
        <taxon>Arthropoda</taxon>
        <taxon>Hexapoda</taxon>
        <taxon>Insecta</taxon>
        <taxon>Pterygota</taxon>
        <taxon>Neoptera</taxon>
        <taxon>Endopterygota</taxon>
        <taxon>Lepidoptera</taxon>
        <taxon>Glossata</taxon>
        <taxon>Ditrysia</taxon>
        <taxon>Papilionoidea</taxon>
        <taxon>Nymphalidae</taxon>
        <taxon>Danainae</taxon>
        <taxon>Danaini</taxon>
        <taxon>Danaina</taxon>
        <taxon>Danaus</taxon>
        <taxon>Danaus</taxon>
    </lineage>
</organism>
<comment type="similarity">
    <text evidence="2">Belongs to the prominin family.</text>
</comment>
<feature type="transmembrane region" description="Helical" evidence="7">
    <location>
        <begin position="473"/>
        <end position="498"/>
    </location>
</feature>
<dbReference type="Proteomes" id="UP000007151">
    <property type="component" value="Unassembled WGS sequence"/>
</dbReference>
<evidence type="ECO:0000313" key="8">
    <source>
        <dbReference type="EMBL" id="OWR50242.1"/>
    </source>
</evidence>
<feature type="transmembrane region" description="Helical" evidence="7">
    <location>
        <begin position="431"/>
        <end position="452"/>
    </location>
</feature>
<dbReference type="EMBL" id="AGBW02009651">
    <property type="protein sequence ID" value="OWR50242.1"/>
    <property type="molecule type" value="Genomic_DNA"/>
</dbReference>
<keyword evidence="9" id="KW-1185">Reference proteome</keyword>
<evidence type="ECO:0000256" key="1">
    <source>
        <dbReference type="ARBA" id="ARBA00004141"/>
    </source>
</evidence>
<protein>
    <submittedName>
        <fullName evidence="8">Prominin protein isoform 3</fullName>
    </submittedName>
</protein>
<feature type="transmembrane region" description="Helical" evidence="7">
    <location>
        <begin position="148"/>
        <end position="175"/>
    </location>
</feature>
<keyword evidence="6" id="KW-0325">Glycoprotein</keyword>
<dbReference type="PANTHER" id="PTHR22730">
    <property type="entry name" value="PROMININ PROM PROTEIN"/>
    <property type="match status" value="1"/>
</dbReference>
<feature type="transmembrane region" description="Helical" evidence="7">
    <location>
        <begin position="103"/>
        <end position="127"/>
    </location>
</feature>
<name>A0A212F924_DANPL</name>
<comment type="subcellular location">
    <subcellularLocation>
        <location evidence="1">Membrane</location>
        <topology evidence="1">Multi-pass membrane protein</topology>
    </subcellularLocation>
</comment>
<evidence type="ECO:0000256" key="5">
    <source>
        <dbReference type="ARBA" id="ARBA00023136"/>
    </source>
</evidence>
<evidence type="ECO:0000256" key="4">
    <source>
        <dbReference type="ARBA" id="ARBA00022989"/>
    </source>
</evidence>
<keyword evidence="3 7" id="KW-0812">Transmembrane</keyword>
<keyword evidence="4 7" id="KW-1133">Transmembrane helix</keyword>
<sequence>MKETSASHTIIKLSDVLDLDEAIDHGAMELVTITIRRKRATAKVRIPAAAYDTYICNIIMELRTSLKEFVRLGRVFDGIVSVSDGHVELASPRSEWRSLLAHYAGPLAVAVLVILFAAVLPLSGLFWCCCQWCRVGRRRRPFDRKYDACLKGILAIVFIGLLTLFLFGVVCAFVTDSQMETGASAAPNVVRAAVRDARTFLDASAGHARHLLVDNFRELETQLDRSLAAGGAVVLRQLDEFTNATSVRRLELVASTLERVPDELRRVQAATAALRAGADSLDEGLRRVKASLFNTLARCQEPQCVTLQEKYKIGQLYTDIQYDKIIDKYFPTIPDVSELLDNVSRLVDGDMVRDVRAGLQVFTGIRRTVDQHAPRVREAVAATGERLARVADEVSWAAGNLSERLRTSHAPDVLQEHLRQYGPYVRHPTRAVAAALLAIVVVMSWGLVCGVCGKRPDVYGASDCCNKGSGASCITCGMALTFAVGGVAAVAMLVYFIFGIAAQRLVCDPLSEPRGSRVFVDVERFVELERSLYNERSDPDFNLTSVLVDCHANRTIYHTLRLRRAFDLESVRDRVSSDVSSRVSSLRTDYPPRGRPLRILAPAARARLDRLAASGLSDFDFDRILGALETNVTSLSLEALATQLRSTSRALQSRPGFRTVAGELTAAADDVSSLHRDVVGPMLERTKELNKTASELRDALRFNESSLREAILSCVRDTNEVELFLNTQGPDLVQNLTREFAETLGERLQQYLSMVARAAERDVGRCGPLSNAFNATRDAACRAFVLPANGYWVSVCWCALLMPVVLCVSARLARLYRRAEPYPGPLVEAYVTPCSSFPLPSVSGLLRIGTRLVNIAVRLTHTAECMFCGGPAPEPRLSPHPCSVLYASLLASLPPATRPAEYLYDAYTDRDNVPLANGSKRSTLDLEGKIAEWRGSGGATADGAGGTGTRTQVVLEGREVVCQLIDDLKTRLDAKDEDNESGIHEAE</sequence>
<dbReference type="InParanoid" id="A0A212F924"/>
<gene>
    <name evidence="8" type="ORF">KGM_201133</name>
</gene>
<reference evidence="8 9" key="1">
    <citation type="journal article" date="2011" name="Cell">
        <title>The monarch butterfly genome yields insights into long-distance migration.</title>
        <authorList>
            <person name="Zhan S."/>
            <person name="Merlin C."/>
            <person name="Boore J.L."/>
            <person name="Reppert S.M."/>
        </authorList>
    </citation>
    <scope>NUCLEOTIDE SEQUENCE [LARGE SCALE GENOMIC DNA]</scope>
    <source>
        <strain evidence="8">F-2</strain>
    </source>
</reference>
<dbReference type="FunCoup" id="A0A212F924">
    <property type="interactions" value="60"/>
</dbReference>
<accession>A0A212F924</accession>
<evidence type="ECO:0000256" key="3">
    <source>
        <dbReference type="ARBA" id="ARBA00022692"/>
    </source>
</evidence>
<dbReference type="AlphaFoldDB" id="A0A212F924"/>
<dbReference type="KEGG" id="dpl:KGM_201133"/>